<dbReference type="RefSeq" id="WP_054278796.1">
    <property type="nucleotide sequence ID" value="NZ_LHQM01000019.1"/>
</dbReference>
<dbReference type="PANTHER" id="PTHR11851:SF134">
    <property type="entry name" value="ZINC-DEPENDENT PROTEASE"/>
    <property type="match status" value="1"/>
</dbReference>
<gene>
    <name evidence="3" type="ORF">AKK44_05140</name>
</gene>
<dbReference type="InterPro" id="IPR007863">
    <property type="entry name" value="Peptidase_M16_C"/>
</dbReference>
<sequence>MTTLTKLDYPTINEDFFYSKLTNGLQVYLIKKKGYLEKTAMLTVNFGSLDTHFTVNKKAISSPSGIAHFLEHKLFEDDNGEDIALQFTELGAETNAFTTFEKTSYFFSTTGHLEKNLELLQDFVLSCDFTDSSVNREKDIIAQEIDMYQDDPDYRAYSGILQNLFPNTSLAQDIAGTKESIQDITADVLKDNHAYFYHPSNMSLLIVGDIDVNQTVNTITAYQNQKSQKDTAAVTVAPLVYHPVIKSQSIDMDITTAKLVVGFRSKLDQSHYSLQVARIALRLLLSMLFGWTSQTYQEWYEAGKIDDSFDLEIEIQQDFQFVLISLDTNEPIAMSDKIRKTMKQFAQSSDLTTEHLNLLKREMYGDFIQSLDSIEQLTSQFNLYLSDKETYFDIPSIIEKLTLKDLFDIANAFFKEAEVSDFTVFPK</sequence>
<dbReference type="PATRIC" id="fig|119224.3.peg.570"/>
<dbReference type="STRING" id="119224.AKK44_05140"/>
<reference evidence="3 4" key="1">
    <citation type="submission" date="2015-08" db="EMBL/GenBank/DDBJ databases">
        <title>Genome sequence of Streptococcus phocae subsp. phocae ATCC 51973T isolated from liver specimen obtained from seal.</title>
        <authorList>
            <person name="Avendano-Herrera R."/>
        </authorList>
    </citation>
    <scope>NUCLEOTIDE SEQUENCE [LARGE SCALE GENOMIC DNA]</scope>
    <source>
        <strain evidence="3 4">ATCC 51973</strain>
    </source>
</reference>
<dbReference type="InterPro" id="IPR011765">
    <property type="entry name" value="Pept_M16_N"/>
</dbReference>
<keyword evidence="4" id="KW-1185">Reference proteome</keyword>
<evidence type="ECO:0000313" key="3">
    <source>
        <dbReference type="EMBL" id="KPJ22328.1"/>
    </source>
</evidence>
<proteinExistence type="predicted"/>
<name>A0A0P6SJB1_9STRE</name>
<feature type="domain" description="Peptidase M16 C-terminal" evidence="2">
    <location>
        <begin position="183"/>
        <end position="362"/>
    </location>
</feature>
<comment type="caution">
    <text evidence="3">The sequence shown here is derived from an EMBL/GenBank/DDBJ whole genome shotgun (WGS) entry which is preliminary data.</text>
</comment>
<dbReference type="EMBL" id="LHQM01000019">
    <property type="protein sequence ID" value="KPJ22328.1"/>
    <property type="molecule type" value="Genomic_DNA"/>
</dbReference>
<evidence type="ECO:0000259" key="1">
    <source>
        <dbReference type="Pfam" id="PF00675"/>
    </source>
</evidence>
<dbReference type="GO" id="GO:0046872">
    <property type="term" value="F:metal ion binding"/>
    <property type="evidence" value="ECO:0007669"/>
    <property type="project" value="InterPro"/>
</dbReference>
<evidence type="ECO:0000259" key="2">
    <source>
        <dbReference type="Pfam" id="PF05193"/>
    </source>
</evidence>
<organism evidence="3 4">
    <name type="scientific">Streptococcus phocae</name>
    <dbReference type="NCBI Taxonomy" id="119224"/>
    <lineage>
        <taxon>Bacteria</taxon>
        <taxon>Bacillati</taxon>
        <taxon>Bacillota</taxon>
        <taxon>Bacilli</taxon>
        <taxon>Lactobacillales</taxon>
        <taxon>Streptococcaceae</taxon>
        <taxon>Streptococcus</taxon>
    </lineage>
</organism>
<evidence type="ECO:0000313" key="4">
    <source>
        <dbReference type="Proteomes" id="UP000049578"/>
    </source>
</evidence>
<dbReference type="NCBIfam" id="NF047421">
    <property type="entry name" value="YfmH_fam"/>
    <property type="match status" value="1"/>
</dbReference>
<dbReference type="SUPFAM" id="SSF63411">
    <property type="entry name" value="LuxS/MPP-like metallohydrolase"/>
    <property type="match status" value="2"/>
</dbReference>
<feature type="domain" description="Peptidase M16 N-terminal" evidence="1">
    <location>
        <begin position="64"/>
        <end position="177"/>
    </location>
</feature>
<dbReference type="InterPro" id="IPR011249">
    <property type="entry name" value="Metalloenz_LuxS/M16"/>
</dbReference>
<dbReference type="Gene3D" id="3.30.830.10">
    <property type="entry name" value="Metalloenzyme, LuxS/M16 peptidase-like"/>
    <property type="match status" value="2"/>
</dbReference>
<dbReference type="AlphaFoldDB" id="A0A0P6SJB1"/>
<dbReference type="Pfam" id="PF00675">
    <property type="entry name" value="Peptidase_M16"/>
    <property type="match status" value="1"/>
</dbReference>
<dbReference type="Proteomes" id="UP000049578">
    <property type="component" value="Unassembled WGS sequence"/>
</dbReference>
<dbReference type="PANTHER" id="PTHR11851">
    <property type="entry name" value="METALLOPROTEASE"/>
    <property type="match status" value="1"/>
</dbReference>
<protein>
    <submittedName>
        <fullName evidence="3">Peptidase M16</fullName>
    </submittedName>
</protein>
<dbReference type="InterPro" id="IPR050361">
    <property type="entry name" value="MPP/UQCRC_Complex"/>
</dbReference>
<dbReference type="Pfam" id="PF05193">
    <property type="entry name" value="Peptidase_M16_C"/>
    <property type="match status" value="1"/>
</dbReference>
<accession>A0A0P6SJB1</accession>